<evidence type="ECO:0000256" key="1">
    <source>
        <dbReference type="SAM" id="SignalP"/>
    </source>
</evidence>
<proteinExistence type="predicted"/>
<name>A0A9C6SC80_BOMTE</name>
<gene>
    <name evidence="4" type="primary">LOC100646629</name>
</gene>
<keyword evidence="3" id="KW-1185">Reference proteome</keyword>
<dbReference type="RefSeq" id="XP_048266083.1">
    <property type="nucleotide sequence ID" value="XM_048410126.1"/>
</dbReference>
<dbReference type="GeneID" id="100646629"/>
<evidence type="ECO:0000313" key="3">
    <source>
        <dbReference type="Proteomes" id="UP000835206"/>
    </source>
</evidence>
<dbReference type="Pfam" id="PF24576">
    <property type="entry name" value="IR75A_N"/>
    <property type="match status" value="1"/>
</dbReference>
<feature type="domain" description="Ionotropic receptor 75a N-terminal" evidence="2">
    <location>
        <begin position="93"/>
        <end position="216"/>
    </location>
</feature>
<dbReference type="InterPro" id="IPR057074">
    <property type="entry name" value="IR75A_N"/>
</dbReference>
<dbReference type="Proteomes" id="UP000835206">
    <property type="component" value="Chromosome 11"/>
</dbReference>
<dbReference type="OrthoDB" id="6117597at2759"/>
<sequence>MLFFARVLGIVAILAGTRRAVAFDSWFVDLIDDSITVLFPPVRVSAHLCRVDQDGAIELSRRMSRKGLVHDIHREFQGFELRTRHDGWDHRILYVVDLDCDYAIPLLRAANSSGQFSAPMRWLLLRDGTIAGNSMAHVDQTFRNMAVYPDSEVIVATKLRVEDNLAEITSVYRPSPYHGVITENRGNWTMDGGVRAANLHAASRRRRNLRQTPLKSCLVHRLSRDQHLGISTGERVVDRPHRDAATTRDRYRRHGNVSYSTAYRCNRLCTTLYPHQSEIHFPRAFAVDREQHFHAAVSTIRLDSDRRFSSAGTWLALLFLQMGISSGSIGEKRCILAAISSRRTNAQ</sequence>
<reference evidence="4" key="1">
    <citation type="submission" date="2025-08" db="UniProtKB">
        <authorList>
            <consortium name="RefSeq"/>
        </authorList>
    </citation>
    <scope>IDENTIFICATION</scope>
</reference>
<feature type="chain" id="PRO_5039460110" evidence="1">
    <location>
        <begin position="23"/>
        <end position="347"/>
    </location>
</feature>
<accession>A0A9C6SC80</accession>
<evidence type="ECO:0000313" key="4">
    <source>
        <dbReference type="RefSeq" id="XP_048266083.1"/>
    </source>
</evidence>
<protein>
    <submittedName>
        <fullName evidence="4">Uncharacterized protein LOC100646629 isoform X1</fullName>
    </submittedName>
</protein>
<feature type="signal peptide" evidence="1">
    <location>
        <begin position="1"/>
        <end position="22"/>
    </location>
</feature>
<organism evidence="3 4">
    <name type="scientific">Bombus terrestris</name>
    <name type="common">Buff-tailed bumblebee</name>
    <name type="synonym">Apis terrestris</name>
    <dbReference type="NCBI Taxonomy" id="30195"/>
    <lineage>
        <taxon>Eukaryota</taxon>
        <taxon>Metazoa</taxon>
        <taxon>Ecdysozoa</taxon>
        <taxon>Arthropoda</taxon>
        <taxon>Hexapoda</taxon>
        <taxon>Insecta</taxon>
        <taxon>Pterygota</taxon>
        <taxon>Neoptera</taxon>
        <taxon>Endopterygota</taxon>
        <taxon>Hymenoptera</taxon>
        <taxon>Apocrita</taxon>
        <taxon>Aculeata</taxon>
        <taxon>Apoidea</taxon>
        <taxon>Anthophila</taxon>
        <taxon>Apidae</taxon>
        <taxon>Bombus</taxon>
        <taxon>Bombus</taxon>
    </lineage>
</organism>
<dbReference type="KEGG" id="bter:100646629"/>
<keyword evidence="1" id="KW-0732">Signal</keyword>
<evidence type="ECO:0000259" key="2">
    <source>
        <dbReference type="Pfam" id="PF24576"/>
    </source>
</evidence>
<dbReference type="AlphaFoldDB" id="A0A9C6SC80"/>